<evidence type="ECO:0000256" key="8">
    <source>
        <dbReference type="ARBA" id="ARBA00022840"/>
    </source>
</evidence>
<keyword evidence="6 12" id="KW-0547">Nucleotide-binding</keyword>
<dbReference type="GO" id="GO:0046872">
    <property type="term" value="F:metal ion binding"/>
    <property type="evidence" value="ECO:0007669"/>
    <property type="project" value="UniProtKB-KW"/>
</dbReference>
<comment type="catalytic activity">
    <reaction evidence="12">
        <text>D-ribose + ATP = D-ribose 5-phosphate + ADP + H(+)</text>
        <dbReference type="Rhea" id="RHEA:13697"/>
        <dbReference type="ChEBI" id="CHEBI:15378"/>
        <dbReference type="ChEBI" id="CHEBI:30616"/>
        <dbReference type="ChEBI" id="CHEBI:47013"/>
        <dbReference type="ChEBI" id="CHEBI:78346"/>
        <dbReference type="ChEBI" id="CHEBI:456216"/>
        <dbReference type="EC" id="2.7.1.15"/>
    </reaction>
</comment>
<sequence length="357" mass="37885">MAPLIRVIGSLNADMVSVTPRFPDPGETITSSSYFTSAGGKGANQAVACGRMSRPRPSSEGLNTKSDVLVEMVGAVGGLDGHFSALLKPTLEKSGVDPSRVRVIENAYTGVAVIIVDSSAGGENRIVFSPGQTTTGEIPVQTVIGILREVSQYKAKSRVDGKRGIESGPDIMLNPAPAPPGGLPEDVYAAVDHLILNETEAELMTPPADQLLRVIPDAEGLDGKEKVAQYFHKLGVTYVLITLGAKGVWYSAADGGSSGPSDGTHRFTNELPAAPVSRILDTTAAGDTFVGAYAVKVARWREQRRVESKAGQDVTDAEKPHRYKEFMDDAMQFAARASARAVERQGAMDSIPFEDEV</sequence>
<keyword evidence="12" id="KW-0539">Nucleus</keyword>
<reference evidence="14 15" key="1">
    <citation type="journal article" date="2023" name="IMA Fungus">
        <title>Comparative genomic study of the Penicillium genus elucidates a diverse pangenome and 15 lateral gene transfer events.</title>
        <authorList>
            <person name="Petersen C."/>
            <person name="Sorensen T."/>
            <person name="Nielsen M.R."/>
            <person name="Sondergaard T.E."/>
            <person name="Sorensen J.L."/>
            <person name="Fitzpatrick D.A."/>
            <person name="Frisvad J.C."/>
            <person name="Nielsen K.L."/>
        </authorList>
    </citation>
    <scope>NUCLEOTIDE SEQUENCE [LARGE SCALE GENOMIC DNA]</scope>
    <source>
        <strain evidence="14 15">IBT 29057</strain>
    </source>
</reference>
<keyword evidence="10 12" id="KW-0630">Potassium</keyword>
<comment type="cofactor">
    <cofactor evidence="12">
        <name>Mg(2+)</name>
        <dbReference type="ChEBI" id="CHEBI:18420"/>
    </cofactor>
    <text evidence="12">Requires a divalent cation, most likely magnesium in vivo, as an electrophilic catalyst to aid phosphoryl group transfer. It is the chelate of the metal and the nucleotide that is the actual substrate.</text>
</comment>
<keyword evidence="8 12" id="KW-0067">ATP-binding</keyword>
<evidence type="ECO:0000256" key="10">
    <source>
        <dbReference type="ARBA" id="ARBA00022958"/>
    </source>
</evidence>
<dbReference type="EMBL" id="JAQJAC010000002">
    <property type="protein sequence ID" value="KAJ5597061.1"/>
    <property type="molecule type" value="Genomic_DNA"/>
</dbReference>
<comment type="similarity">
    <text evidence="1">Belongs to the carbohydrate kinase pfkB family.</text>
</comment>
<dbReference type="InterPro" id="IPR029056">
    <property type="entry name" value="Ribokinase-like"/>
</dbReference>
<dbReference type="GO" id="GO:0019303">
    <property type="term" value="P:D-ribose catabolic process"/>
    <property type="evidence" value="ECO:0007669"/>
    <property type="project" value="UniProtKB-UniRule"/>
</dbReference>
<evidence type="ECO:0000256" key="6">
    <source>
        <dbReference type="ARBA" id="ARBA00022741"/>
    </source>
</evidence>
<evidence type="ECO:0000256" key="1">
    <source>
        <dbReference type="ARBA" id="ARBA00005380"/>
    </source>
</evidence>
<accession>A0AAD6DYA4</accession>
<dbReference type="Proteomes" id="UP001216150">
    <property type="component" value="Unassembled WGS sequence"/>
</dbReference>
<protein>
    <recommendedName>
        <fullName evidence="3 12">Ribokinase</fullName>
        <shortName evidence="12">RK</shortName>
        <ecNumber evidence="2 12">2.7.1.15</ecNumber>
    </recommendedName>
</protein>
<feature type="binding site" evidence="12">
    <location>
        <begin position="12"/>
        <end position="14"/>
    </location>
    <ligand>
        <name>substrate</name>
    </ligand>
</feature>
<comment type="similarity">
    <text evidence="12">Belongs to the carbohydrate kinase PfkB family. Ribokinase subfamily.</text>
</comment>
<keyword evidence="15" id="KW-1185">Reference proteome</keyword>
<evidence type="ECO:0000256" key="9">
    <source>
        <dbReference type="ARBA" id="ARBA00022842"/>
    </source>
</evidence>
<feature type="domain" description="Carbohydrate kinase PfkB" evidence="13">
    <location>
        <begin position="5"/>
        <end position="133"/>
    </location>
</feature>
<comment type="pathway">
    <text evidence="12">Carbohydrate metabolism; D-ribose degradation; D-ribose 5-phosphate from beta-D-ribopyranose: step 2/2.</text>
</comment>
<evidence type="ECO:0000256" key="5">
    <source>
        <dbReference type="ARBA" id="ARBA00022723"/>
    </source>
</evidence>
<evidence type="ECO:0000313" key="14">
    <source>
        <dbReference type="EMBL" id="KAJ5597061.1"/>
    </source>
</evidence>
<dbReference type="Gene3D" id="3.40.1190.20">
    <property type="match status" value="1"/>
</dbReference>
<dbReference type="InterPro" id="IPR011611">
    <property type="entry name" value="PfkB_dom"/>
</dbReference>
<comment type="caution">
    <text evidence="12">Lacks conserved residue(s) required for the propagation of feature annotation.</text>
</comment>
<dbReference type="GO" id="GO:0005634">
    <property type="term" value="C:nucleus"/>
    <property type="evidence" value="ECO:0007669"/>
    <property type="project" value="UniProtKB-SubCell"/>
</dbReference>
<evidence type="ECO:0000256" key="3">
    <source>
        <dbReference type="ARBA" id="ARBA00016943"/>
    </source>
</evidence>
<dbReference type="InterPro" id="IPR002173">
    <property type="entry name" value="Carboh/pur_kinase_PfkB_CS"/>
</dbReference>
<dbReference type="GO" id="GO:0005524">
    <property type="term" value="F:ATP binding"/>
    <property type="evidence" value="ECO:0007669"/>
    <property type="project" value="UniProtKB-UniRule"/>
</dbReference>
<evidence type="ECO:0000256" key="2">
    <source>
        <dbReference type="ARBA" id="ARBA00012035"/>
    </source>
</evidence>
<comment type="function">
    <text evidence="12">Catalyzes the phosphorylation of ribose at O-5 in a reaction requiring ATP and magnesium. The resulting D-ribose-5-phosphate can then be used either for sythesis of nucleotides, histidine, and tryptophan, or as a component of the pentose phosphate pathway.</text>
</comment>
<feature type="binding site" evidence="12">
    <location>
        <position position="283"/>
    </location>
    <ligand>
        <name>K(+)</name>
        <dbReference type="ChEBI" id="CHEBI:29103"/>
    </ligand>
</feature>
<feature type="binding site" evidence="12">
    <location>
        <position position="346"/>
    </location>
    <ligand>
        <name>K(+)</name>
        <dbReference type="ChEBI" id="CHEBI:29103"/>
    </ligand>
</feature>
<evidence type="ECO:0000256" key="12">
    <source>
        <dbReference type="HAMAP-Rule" id="MF_03215"/>
    </source>
</evidence>
<feature type="domain" description="Carbohydrate kinase PfkB" evidence="13">
    <location>
        <begin position="182"/>
        <end position="352"/>
    </location>
</feature>
<comment type="subcellular location">
    <subcellularLocation>
        <location evidence="12">Cytoplasm</location>
    </subcellularLocation>
    <subcellularLocation>
        <location evidence="12">Nucleus</location>
    </subcellularLocation>
</comment>
<dbReference type="PROSITE" id="PS00584">
    <property type="entry name" value="PFKB_KINASES_2"/>
    <property type="match status" value="1"/>
</dbReference>
<dbReference type="EC" id="2.7.1.15" evidence="2 12"/>
<keyword evidence="5 12" id="KW-0479">Metal-binding</keyword>
<evidence type="ECO:0000256" key="4">
    <source>
        <dbReference type="ARBA" id="ARBA00022679"/>
    </source>
</evidence>
<dbReference type="InterPro" id="IPR002139">
    <property type="entry name" value="Ribo/fructo_kinase"/>
</dbReference>
<dbReference type="PANTHER" id="PTHR10584">
    <property type="entry name" value="SUGAR KINASE"/>
    <property type="match status" value="1"/>
</dbReference>
<dbReference type="GO" id="GO:0005737">
    <property type="term" value="C:cytoplasm"/>
    <property type="evidence" value="ECO:0007669"/>
    <property type="project" value="UniProtKB-SubCell"/>
</dbReference>
<dbReference type="InterPro" id="IPR011877">
    <property type="entry name" value="Ribokinase"/>
</dbReference>
<feature type="active site" description="Proton acceptor" evidence="12">
    <location>
        <position position="287"/>
    </location>
</feature>
<feature type="binding site" evidence="12">
    <location>
        <position position="287"/>
    </location>
    <ligand>
        <name>substrate</name>
    </ligand>
</feature>
<evidence type="ECO:0000256" key="7">
    <source>
        <dbReference type="ARBA" id="ARBA00022777"/>
    </source>
</evidence>
<keyword evidence="11 12" id="KW-0119">Carbohydrate metabolism</keyword>
<dbReference type="Pfam" id="PF00294">
    <property type="entry name" value="PfkB"/>
    <property type="match status" value="2"/>
</dbReference>
<proteinExistence type="inferred from homology"/>
<feature type="binding site" evidence="12">
    <location>
        <begin position="286"/>
        <end position="287"/>
    </location>
    <ligand>
        <name>ATP</name>
        <dbReference type="ChEBI" id="CHEBI:30616"/>
    </ligand>
</feature>
<evidence type="ECO:0000259" key="13">
    <source>
        <dbReference type="Pfam" id="PF00294"/>
    </source>
</evidence>
<feature type="binding site" evidence="12">
    <location>
        <begin position="242"/>
        <end position="247"/>
    </location>
    <ligand>
        <name>ATP</name>
        <dbReference type="ChEBI" id="CHEBI:30616"/>
    </ligand>
</feature>
<keyword evidence="12" id="KW-0963">Cytoplasm</keyword>
<feature type="binding site" evidence="12">
    <location>
        <begin position="40"/>
        <end position="44"/>
    </location>
    <ligand>
        <name>substrate</name>
    </ligand>
</feature>
<dbReference type="SUPFAM" id="SSF53613">
    <property type="entry name" value="Ribokinase-like"/>
    <property type="match status" value="1"/>
</dbReference>
<gene>
    <name evidence="14" type="ORF">N7450_003519</name>
</gene>
<keyword evidence="9 12" id="KW-0460">Magnesium</keyword>
<feature type="binding site" evidence="12">
    <location>
        <position position="344"/>
    </location>
    <ligand>
        <name>K(+)</name>
        <dbReference type="ChEBI" id="CHEBI:29103"/>
    </ligand>
</feature>
<feature type="binding site" evidence="12">
    <location>
        <position position="197"/>
    </location>
    <ligand>
        <name>ATP</name>
        <dbReference type="ChEBI" id="CHEBI:30616"/>
    </ligand>
</feature>
<dbReference type="PRINTS" id="PR00990">
    <property type="entry name" value="RIBOKINASE"/>
</dbReference>
<evidence type="ECO:0000313" key="15">
    <source>
        <dbReference type="Proteomes" id="UP001216150"/>
    </source>
</evidence>
<keyword evidence="4 12" id="KW-0808">Transferase</keyword>
<comment type="caution">
    <text evidence="14">The sequence shown here is derived from an EMBL/GenBank/DDBJ whole genome shotgun (WGS) entry which is preliminary data.</text>
</comment>
<dbReference type="PANTHER" id="PTHR10584:SF166">
    <property type="entry name" value="RIBOKINASE"/>
    <property type="match status" value="1"/>
</dbReference>
<dbReference type="CDD" id="cd01174">
    <property type="entry name" value="ribokinase"/>
    <property type="match status" value="1"/>
</dbReference>
<dbReference type="GO" id="GO:0004747">
    <property type="term" value="F:ribokinase activity"/>
    <property type="evidence" value="ECO:0007669"/>
    <property type="project" value="UniProtKB-UniRule"/>
</dbReference>
<evidence type="ECO:0000256" key="11">
    <source>
        <dbReference type="ARBA" id="ARBA00023277"/>
    </source>
</evidence>
<feature type="binding site" evidence="12">
    <location>
        <position position="341"/>
    </location>
    <ligand>
        <name>K(+)</name>
        <dbReference type="ChEBI" id="CHEBI:29103"/>
    </ligand>
</feature>
<comment type="activity regulation">
    <text evidence="12">Activated by a monovalent cation that binds near, but not in, the active site. The most likely occupant of the site in vivo is potassium. Ion binding induces a conformational change that may alter substrate affinity.</text>
</comment>
<feature type="binding site" evidence="12">
    <location>
        <position position="350"/>
    </location>
    <ligand>
        <name>K(+)</name>
        <dbReference type="ChEBI" id="CHEBI:29103"/>
    </ligand>
</feature>
<dbReference type="HAMAP" id="MF_01987">
    <property type="entry name" value="Ribokinase"/>
    <property type="match status" value="1"/>
</dbReference>
<name>A0AAD6DYA4_9EURO</name>
<dbReference type="AlphaFoldDB" id="A0AAD6DYA4"/>
<organism evidence="14 15">
    <name type="scientific">Penicillium hetheringtonii</name>
    <dbReference type="NCBI Taxonomy" id="911720"/>
    <lineage>
        <taxon>Eukaryota</taxon>
        <taxon>Fungi</taxon>
        <taxon>Dikarya</taxon>
        <taxon>Ascomycota</taxon>
        <taxon>Pezizomycotina</taxon>
        <taxon>Eurotiomycetes</taxon>
        <taxon>Eurotiomycetidae</taxon>
        <taxon>Eurotiales</taxon>
        <taxon>Aspergillaceae</taxon>
        <taxon>Penicillium</taxon>
    </lineage>
</organism>
<comment type="subunit">
    <text evidence="12">Homodimer.</text>
</comment>
<keyword evidence="7 12" id="KW-0418">Kinase</keyword>
<feature type="binding site" evidence="12">
    <location>
        <position position="281"/>
    </location>
    <ligand>
        <name>K(+)</name>
        <dbReference type="ChEBI" id="CHEBI:29103"/>
    </ligand>
</feature>